<keyword evidence="3" id="KW-1185">Reference proteome</keyword>
<protein>
    <submittedName>
        <fullName evidence="2">Uncharacterized protein</fullName>
    </submittedName>
</protein>
<gene>
    <name evidence="2" type="ORF">ACFSYS_14890</name>
</gene>
<accession>A0ABW5X689</accession>
<comment type="caution">
    <text evidence="2">The sequence shown here is derived from an EMBL/GenBank/DDBJ whole genome shotgun (WGS) entry which is preliminary data.</text>
</comment>
<proteinExistence type="predicted"/>
<dbReference type="EMBL" id="JBHUOJ010000033">
    <property type="protein sequence ID" value="MFD2834576.1"/>
    <property type="molecule type" value="Genomic_DNA"/>
</dbReference>
<evidence type="ECO:0000256" key="1">
    <source>
        <dbReference type="SAM" id="Phobius"/>
    </source>
</evidence>
<evidence type="ECO:0000313" key="3">
    <source>
        <dbReference type="Proteomes" id="UP001597438"/>
    </source>
</evidence>
<organism evidence="2 3">
    <name type="scientific">Christiangramia antarctica</name>
    <dbReference type="NCBI Taxonomy" id="2058158"/>
    <lineage>
        <taxon>Bacteria</taxon>
        <taxon>Pseudomonadati</taxon>
        <taxon>Bacteroidota</taxon>
        <taxon>Flavobacteriia</taxon>
        <taxon>Flavobacteriales</taxon>
        <taxon>Flavobacteriaceae</taxon>
        <taxon>Christiangramia</taxon>
    </lineage>
</organism>
<evidence type="ECO:0000313" key="2">
    <source>
        <dbReference type="EMBL" id="MFD2834576.1"/>
    </source>
</evidence>
<dbReference type="RefSeq" id="WP_251740515.1">
    <property type="nucleotide sequence ID" value="NZ_JBHUOJ010000033.1"/>
</dbReference>
<sequence length="263" mass="29379">MAPIKFEEHIKEKLDSREIQPSAGSWDKLNARLDNSEGKKNKTGLWITSIAAVMILLIAGIFYINQQKNDGPALVDEPLTPEEILQPKTNETFDSPSEYAVQENSEKENAPKVSEMKDQKKEAFAANPVVKERTKQRSIDALAILKKDSVAPINLQGNGIEEIKGNIDIQLENLLAEVKSRKMNNENISDAEVDALLMRAVTQISENRESYGSNNLDAKALLADAEEELYQSFRGKVFDFLKGEVQKAMVAVANRNTTQPQDY</sequence>
<reference evidence="3" key="1">
    <citation type="journal article" date="2019" name="Int. J. Syst. Evol. Microbiol.">
        <title>The Global Catalogue of Microorganisms (GCM) 10K type strain sequencing project: providing services to taxonomists for standard genome sequencing and annotation.</title>
        <authorList>
            <consortium name="The Broad Institute Genomics Platform"/>
            <consortium name="The Broad Institute Genome Sequencing Center for Infectious Disease"/>
            <person name="Wu L."/>
            <person name="Ma J."/>
        </authorList>
    </citation>
    <scope>NUCLEOTIDE SEQUENCE [LARGE SCALE GENOMIC DNA]</scope>
    <source>
        <strain evidence="3">KCTC 52925</strain>
    </source>
</reference>
<keyword evidence="1" id="KW-0812">Transmembrane</keyword>
<keyword evidence="1" id="KW-1133">Transmembrane helix</keyword>
<keyword evidence="1" id="KW-0472">Membrane</keyword>
<feature type="transmembrane region" description="Helical" evidence="1">
    <location>
        <begin position="45"/>
        <end position="64"/>
    </location>
</feature>
<dbReference type="Proteomes" id="UP001597438">
    <property type="component" value="Unassembled WGS sequence"/>
</dbReference>
<name>A0ABW5X689_9FLAO</name>